<dbReference type="Proteomes" id="UP000265955">
    <property type="component" value="Unassembled WGS sequence"/>
</dbReference>
<dbReference type="Pfam" id="PF00563">
    <property type="entry name" value="EAL"/>
    <property type="match status" value="1"/>
</dbReference>
<dbReference type="InterPro" id="IPR050706">
    <property type="entry name" value="Cyclic-di-GMP_PDE-like"/>
</dbReference>
<gene>
    <name evidence="2" type="ORF">D3871_22885</name>
</gene>
<dbReference type="InterPro" id="IPR001633">
    <property type="entry name" value="EAL_dom"/>
</dbReference>
<dbReference type="Gene3D" id="3.20.20.450">
    <property type="entry name" value="EAL domain"/>
    <property type="match status" value="1"/>
</dbReference>
<protein>
    <submittedName>
        <fullName evidence="2">EAL domain-containing protein</fullName>
    </submittedName>
</protein>
<comment type="caution">
    <text evidence="2">The sequence shown here is derived from an EMBL/GenBank/DDBJ whole genome shotgun (WGS) entry which is preliminary data.</text>
</comment>
<keyword evidence="3" id="KW-1185">Reference proteome</keyword>
<accession>A0A3A3FLW4</accession>
<dbReference type="EMBL" id="QYUO01000002">
    <property type="protein sequence ID" value="RJF96174.1"/>
    <property type="molecule type" value="Genomic_DNA"/>
</dbReference>
<name>A0A3A3FLW4_9BURK</name>
<dbReference type="RefSeq" id="WP_119771322.1">
    <property type="nucleotide sequence ID" value="NZ_QYUO01000002.1"/>
</dbReference>
<evidence type="ECO:0000313" key="2">
    <source>
        <dbReference type="EMBL" id="RJF96174.1"/>
    </source>
</evidence>
<dbReference type="SUPFAM" id="SSF141868">
    <property type="entry name" value="EAL domain-like"/>
    <property type="match status" value="1"/>
</dbReference>
<dbReference type="InterPro" id="IPR035919">
    <property type="entry name" value="EAL_sf"/>
</dbReference>
<proteinExistence type="predicted"/>
<evidence type="ECO:0000313" key="3">
    <source>
        <dbReference type="Proteomes" id="UP000265955"/>
    </source>
</evidence>
<dbReference type="AlphaFoldDB" id="A0A3A3FLW4"/>
<evidence type="ECO:0000259" key="1">
    <source>
        <dbReference type="PROSITE" id="PS50883"/>
    </source>
</evidence>
<dbReference type="PANTHER" id="PTHR33121">
    <property type="entry name" value="CYCLIC DI-GMP PHOSPHODIESTERASE PDEF"/>
    <property type="match status" value="1"/>
</dbReference>
<feature type="domain" description="EAL" evidence="1">
    <location>
        <begin position="1"/>
        <end position="62"/>
    </location>
</feature>
<organism evidence="2 3">
    <name type="scientific">Noviherbaspirillum saxi</name>
    <dbReference type="NCBI Taxonomy" id="2320863"/>
    <lineage>
        <taxon>Bacteria</taxon>
        <taxon>Pseudomonadati</taxon>
        <taxon>Pseudomonadota</taxon>
        <taxon>Betaproteobacteria</taxon>
        <taxon>Burkholderiales</taxon>
        <taxon>Oxalobacteraceae</taxon>
        <taxon>Noviherbaspirillum</taxon>
    </lineage>
</organism>
<sequence>MDVLKIDKAFTAQLDDGKEGEALVMAVISMAHVLGMSVVAEGVDTWQQLQVLRALSCNEVQG</sequence>
<dbReference type="PROSITE" id="PS50883">
    <property type="entry name" value="EAL"/>
    <property type="match status" value="1"/>
</dbReference>
<dbReference type="GO" id="GO:0071111">
    <property type="term" value="F:cyclic-guanylate-specific phosphodiesterase activity"/>
    <property type="evidence" value="ECO:0007669"/>
    <property type="project" value="InterPro"/>
</dbReference>
<dbReference type="OrthoDB" id="9813903at2"/>
<reference evidence="3" key="1">
    <citation type="submission" date="2018-09" db="EMBL/GenBank/DDBJ databases">
        <authorList>
            <person name="Zhu H."/>
        </authorList>
    </citation>
    <scope>NUCLEOTIDE SEQUENCE [LARGE SCALE GENOMIC DNA]</scope>
    <source>
        <strain evidence="3">K1R23-30</strain>
    </source>
</reference>
<dbReference type="PANTHER" id="PTHR33121:SF70">
    <property type="entry name" value="SIGNALING PROTEIN YKOW"/>
    <property type="match status" value="1"/>
</dbReference>